<sequence>MFSIVAAPPVVKPKPMLGSLPPEILVKIVGFAIGDLVTIHMSFSSGSQRATGIMTWSSQWAPSILLVSKNIRRAAQSVLPKVGAELEIRRPLYCTWMALRWFPSLPLATRHFEKLVGKEPDRVYELE</sequence>
<keyword evidence="2" id="KW-1185">Reference proteome</keyword>
<dbReference type="AlphaFoldDB" id="A0A0N1H9X8"/>
<accession>A0A0N1H9X8</accession>
<evidence type="ECO:0000313" key="1">
    <source>
        <dbReference type="EMBL" id="KPI40466.1"/>
    </source>
</evidence>
<comment type="caution">
    <text evidence="1">The sequence shown here is derived from an EMBL/GenBank/DDBJ whole genome shotgun (WGS) entry which is preliminary data.</text>
</comment>
<reference evidence="1 2" key="1">
    <citation type="submission" date="2015-06" db="EMBL/GenBank/DDBJ databases">
        <title>Draft genome of the ant-associated black yeast Phialophora attae CBS 131958.</title>
        <authorList>
            <person name="Moreno L.F."/>
            <person name="Stielow B.J."/>
            <person name="de Hoog S."/>
            <person name="Vicente V.A."/>
            <person name="Weiss V.A."/>
            <person name="de Vries M."/>
            <person name="Cruz L.M."/>
            <person name="Souza E.M."/>
        </authorList>
    </citation>
    <scope>NUCLEOTIDE SEQUENCE [LARGE SCALE GENOMIC DNA]</scope>
    <source>
        <strain evidence="1 2">CBS 131958</strain>
    </source>
</reference>
<dbReference type="VEuPathDB" id="FungiDB:AB675_7604"/>
<dbReference type="RefSeq" id="XP_018000429.1">
    <property type="nucleotide sequence ID" value="XM_018147985.1"/>
</dbReference>
<evidence type="ECO:0000313" key="2">
    <source>
        <dbReference type="Proteomes" id="UP000038010"/>
    </source>
</evidence>
<dbReference type="GeneID" id="28739865"/>
<dbReference type="EMBL" id="LFJN01000012">
    <property type="protein sequence ID" value="KPI40466.1"/>
    <property type="molecule type" value="Genomic_DNA"/>
</dbReference>
<gene>
    <name evidence="1" type="ORF">AB675_7604</name>
</gene>
<name>A0A0N1H9X8_9EURO</name>
<protein>
    <submittedName>
        <fullName evidence="1">Uncharacterized protein</fullName>
    </submittedName>
</protein>
<organism evidence="1 2">
    <name type="scientific">Cyphellophora attinorum</name>
    <dbReference type="NCBI Taxonomy" id="1664694"/>
    <lineage>
        <taxon>Eukaryota</taxon>
        <taxon>Fungi</taxon>
        <taxon>Dikarya</taxon>
        <taxon>Ascomycota</taxon>
        <taxon>Pezizomycotina</taxon>
        <taxon>Eurotiomycetes</taxon>
        <taxon>Chaetothyriomycetidae</taxon>
        <taxon>Chaetothyriales</taxon>
        <taxon>Cyphellophoraceae</taxon>
        <taxon>Cyphellophora</taxon>
    </lineage>
</organism>
<proteinExistence type="predicted"/>
<dbReference type="Proteomes" id="UP000038010">
    <property type="component" value="Unassembled WGS sequence"/>
</dbReference>